<protein>
    <submittedName>
        <fullName evidence="7">Carbohydrate kinase</fullName>
    </submittedName>
</protein>
<dbReference type="InterPro" id="IPR018485">
    <property type="entry name" value="FGGY_C"/>
</dbReference>
<dbReference type="SUPFAM" id="SSF53067">
    <property type="entry name" value="Actin-like ATPase domain"/>
    <property type="match status" value="2"/>
</dbReference>
<dbReference type="InterPro" id="IPR050406">
    <property type="entry name" value="FGGY_Carb_Kinase"/>
</dbReference>
<organism evidence="7 8">
    <name type="scientific">Streptomyces asoensis</name>
    <dbReference type="NCBI Taxonomy" id="249586"/>
    <lineage>
        <taxon>Bacteria</taxon>
        <taxon>Bacillati</taxon>
        <taxon>Actinomycetota</taxon>
        <taxon>Actinomycetes</taxon>
        <taxon>Kitasatosporales</taxon>
        <taxon>Streptomycetaceae</taxon>
        <taxon>Streptomyces</taxon>
    </lineage>
</organism>
<keyword evidence="2 4" id="KW-0808">Transferase</keyword>
<evidence type="ECO:0000256" key="1">
    <source>
        <dbReference type="ARBA" id="ARBA00009156"/>
    </source>
</evidence>
<dbReference type="InterPro" id="IPR000577">
    <property type="entry name" value="Carb_kinase_FGGY"/>
</dbReference>
<dbReference type="GO" id="GO:0005975">
    <property type="term" value="P:carbohydrate metabolic process"/>
    <property type="evidence" value="ECO:0007669"/>
    <property type="project" value="InterPro"/>
</dbReference>
<evidence type="ECO:0000256" key="4">
    <source>
        <dbReference type="RuleBase" id="RU003733"/>
    </source>
</evidence>
<evidence type="ECO:0000313" key="8">
    <source>
        <dbReference type="Proteomes" id="UP000502665"/>
    </source>
</evidence>
<accession>A0A6M4X307</accession>
<dbReference type="PANTHER" id="PTHR43095:SF3">
    <property type="entry name" value="L-XYLULOSE_3-KETO-L-GULONATE KINASE"/>
    <property type="match status" value="1"/>
</dbReference>
<proteinExistence type="inferred from homology"/>
<reference evidence="7" key="1">
    <citation type="submission" date="2020-03" db="EMBL/GenBank/DDBJ databases">
        <title>Molecular networking-based the target discovery of potent antiproliferative macrolactams: 5/6/7/16 polycyclic ansamycins and glycosylated trienomycin from Streptomyces cacaoi subsp. asoensis.</title>
        <authorList>
            <person name="Liu L.-L."/>
        </authorList>
    </citation>
    <scope>NUCLEOTIDE SEQUENCE [LARGE SCALE GENOMIC DNA]</scope>
    <source>
        <strain evidence="7">H2S5</strain>
    </source>
</reference>
<dbReference type="InterPro" id="IPR018484">
    <property type="entry name" value="FGGY_N"/>
</dbReference>
<dbReference type="Pfam" id="PF00370">
    <property type="entry name" value="FGGY_N"/>
    <property type="match status" value="1"/>
</dbReference>
<evidence type="ECO:0000259" key="5">
    <source>
        <dbReference type="Pfam" id="PF00370"/>
    </source>
</evidence>
<dbReference type="GO" id="GO:0016301">
    <property type="term" value="F:kinase activity"/>
    <property type="evidence" value="ECO:0007669"/>
    <property type="project" value="UniProtKB-KW"/>
</dbReference>
<name>A0A6M4X307_9ACTN</name>
<dbReference type="Proteomes" id="UP000502665">
    <property type="component" value="Chromosome"/>
</dbReference>
<dbReference type="PANTHER" id="PTHR43095">
    <property type="entry name" value="SUGAR KINASE"/>
    <property type="match status" value="1"/>
</dbReference>
<comment type="similarity">
    <text evidence="1 4">Belongs to the FGGY kinase family.</text>
</comment>
<dbReference type="PROSITE" id="PS00445">
    <property type="entry name" value="FGGY_KINASES_2"/>
    <property type="match status" value="1"/>
</dbReference>
<dbReference type="Gene3D" id="3.30.420.40">
    <property type="match status" value="2"/>
</dbReference>
<evidence type="ECO:0000256" key="3">
    <source>
        <dbReference type="ARBA" id="ARBA00022777"/>
    </source>
</evidence>
<dbReference type="InterPro" id="IPR043129">
    <property type="entry name" value="ATPase_NBD"/>
</dbReference>
<dbReference type="AlphaFoldDB" id="A0A6M4X307"/>
<dbReference type="RefSeq" id="WP_171401528.1">
    <property type="nucleotide sequence ID" value="NZ_CP049838.1"/>
</dbReference>
<dbReference type="CDD" id="cd07802">
    <property type="entry name" value="ASKHA_NBD_FGGY_EcLyxK-like"/>
    <property type="match status" value="1"/>
</dbReference>
<evidence type="ECO:0000259" key="6">
    <source>
        <dbReference type="Pfam" id="PF02782"/>
    </source>
</evidence>
<dbReference type="EMBL" id="CP049838">
    <property type="protein sequence ID" value="QJT06211.1"/>
    <property type="molecule type" value="Genomic_DNA"/>
</dbReference>
<feature type="domain" description="Carbohydrate kinase FGGY C-terminal" evidence="6">
    <location>
        <begin position="289"/>
        <end position="447"/>
    </location>
</feature>
<feature type="domain" description="Carbohydrate kinase FGGY N-terminal" evidence="5">
    <location>
        <begin position="6"/>
        <end position="251"/>
    </location>
</feature>
<keyword evidence="8" id="KW-1185">Reference proteome</keyword>
<evidence type="ECO:0000313" key="7">
    <source>
        <dbReference type="EMBL" id="QJT06211.1"/>
    </source>
</evidence>
<gene>
    <name evidence="7" type="ORF">G9272_42730</name>
</gene>
<keyword evidence="3 4" id="KW-0418">Kinase</keyword>
<dbReference type="Pfam" id="PF02782">
    <property type="entry name" value="FGGY_C"/>
    <property type="match status" value="1"/>
</dbReference>
<dbReference type="GO" id="GO:0016773">
    <property type="term" value="F:phosphotransferase activity, alcohol group as acceptor"/>
    <property type="evidence" value="ECO:0007669"/>
    <property type="project" value="InterPro"/>
</dbReference>
<dbReference type="InterPro" id="IPR018483">
    <property type="entry name" value="Carb_kinase_FGGY_CS"/>
</dbReference>
<dbReference type="PIRSF" id="PIRSF000538">
    <property type="entry name" value="GlpK"/>
    <property type="match status" value="1"/>
</dbReference>
<evidence type="ECO:0000256" key="2">
    <source>
        <dbReference type="ARBA" id="ARBA00022679"/>
    </source>
</evidence>
<sequence>MARELVLGVDAGHTMTKAVLYDAAGRAVARGSGTLPLNTPHPHWVERDMDDVWRTTHQAIAVCLAEAGPDAGRSVAAVGLAGHGDGLYAVDERSRPVRAAIVAMDTRAEPVLGEWRDSQVWSRALELSGTVPFSGSPAALLAWLARHEPDVLEQARWLLSCKDWLRLRLTGVVATDPTDASASFTDMRRGGYSQELLDLYGLEALAEKLPRVLACDAVSGTLTPEAAALTGLTAGTPVVTGAHDVDAAALGIGGTTPGELCVIAGSFSINQVVSEHPVVDPRWQVRHFVRPGQWMTMSTSPASVANLEWFLRVTGAPVEQRDGVHEAVGREVEAHLDGPSEVLFHPFVYGSPYPRPTSGTFLGLRGWHGRGHLLRALMEGVVLNHRWHVDALCSKLPVSGAVARLTGGAAHSEVWSQMFADALRRPVVVIDVQESAARGAALLAVTAVGLLDDVTDPRAGADVLRRHEPRPDRVAVLEEAYEAYREALDALGPVWSRLDGSRTAE</sequence>